<protein>
    <submittedName>
        <fullName evidence="2">Uncharacterized protein</fullName>
    </submittedName>
</protein>
<dbReference type="Proteomes" id="UP001169027">
    <property type="component" value="Unassembled WGS sequence"/>
</dbReference>
<proteinExistence type="predicted"/>
<feature type="compositionally biased region" description="Basic and acidic residues" evidence="1">
    <location>
        <begin position="154"/>
        <end position="168"/>
    </location>
</feature>
<sequence length="190" mass="20583">MRWSECYGKIQQLSPKAAKLASRMLCKDPRVPSHWAFALDVALAGRGKAAGGFTSADLDAIGASQRQERPEPTAELDPAQQEAWTFAASVRKSAAGGANKGAQAPKLSPEDAEWDPRTPTPEEAWLLAFSQELQRISDLSPDDIARRALRRLETDGDRNPLEAARDELVASEVENVAPHQNVGIPPEGGY</sequence>
<evidence type="ECO:0000313" key="3">
    <source>
        <dbReference type="Proteomes" id="UP001169027"/>
    </source>
</evidence>
<comment type="caution">
    <text evidence="2">The sequence shown here is derived from an EMBL/GenBank/DDBJ whole genome shotgun (WGS) entry which is preliminary data.</text>
</comment>
<organism evidence="2 3">
    <name type="scientific">Variovorax ginsengisoli</name>
    <dbReference type="NCBI Taxonomy" id="363844"/>
    <lineage>
        <taxon>Bacteria</taxon>
        <taxon>Pseudomonadati</taxon>
        <taxon>Pseudomonadota</taxon>
        <taxon>Betaproteobacteria</taxon>
        <taxon>Burkholderiales</taxon>
        <taxon>Comamonadaceae</taxon>
        <taxon>Variovorax</taxon>
    </lineage>
</organism>
<reference evidence="2" key="1">
    <citation type="submission" date="2023-06" db="EMBL/GenBank/DDBJ databases">
        <authorList>
            <person name="Jiang Y."/>
            <person name="Liu Q."/>
        </authorList>
    </citation>
    <scope>NUCLEOTIDE SEQUENCE</scope>
    <source>
        <strain evidence="2">CGMCC 1.12090</strain>
    </source>
</reference>
<keyword evidence="3" id="KW-1185">Reference proteome</keyword>
<evidence type="ECO:0000313" key="2">
    <source>
        <dbReference type="EMBL" id="MDO1537940.1"/>
    </source>
</evidence>
<dbReference type="RefSeq" id="WP_301816353.1">
    <property type="nucleotide sequence ID" value="NZ_JAUJZH010000054.1"/>
</dbReference>
<accession>A0ABT8SG90</accession>
<feature type="region of interest" description="Disordered" evidence="1">
    <location>
        <begin position="154"/>
        <end position="190"/>
    </location>
</feature>
<name>A0ABT8SG90_9BURK</name>
<dbReference type="EMBL" id="JAUKVY010000054">
    <property type="protein sequence ID" value="MDO1537940.1"/>
    <property type="molecule type" value="Genomic_DNA"/>
</dbReference>
<gene>
    <name evidence="2" type="ORF">Q2T77_37510</name>
</gene>
<feature type="region of interest" description="Disordered" evidence="1">
    <location>
        <begin position="90"/>
        <end position="118"/>
    </location>
</feature>
<evidence type="ECO:0000256" key="1">
    <source>
        <dbReference type="SAM" id="MobiDB-lite"/>
    </source>
</evidence>